<dbReference type="InterPro" id="IPR050340">
    <property type="entry name" value="Cytosolic_Fe-S_CAF"/>
</dbReference>
<comment type="caution">
    <text evidence="10">The sequence shown here is derived from an EMBL/GenBank/DDBJ whole genome shotgun (WGS) entry which is preliminary data.</text>
</comment>
<dbReference type="Gene3D" id="3.40.950.10">
    <property type="entry name" value="Fe-only Hydrogenase (Larger Subunit), Chain L, domain 3"/>
    <property type="match status" value="1"/>
</dbReference>
<organism evidence="10 11">
    <name type="scientific">Polypterus senegalus</name>
    <name type="common">Senegal bichir</name>
    <dbReference type="NCBI Taxonomy" id="55291"/>
    <lineage>
        <taxon>Eukaryota</taxon>
        <taxon>Metazoa</taxon>
        <taxon>Chordata</taxon>
        <taxon>Craniata</taxon>
        <taxon>Vertebrata</taxon>
        <taxon>Euteleostomi</taxon>
        <taxon>Actinopterygii</taxon>
        <taxon>Polypteriformes</taxon>
        <taxon>Polypteridae</taxon>
        <taxon>Polypterus</taxon>
    </lineage>
</organism>
<keyword evidence="3" id="KW-0597">Phosphoprotein</keyword>
<evidence type="ECO:0000313" key="10">
    <source>
        <dbReference type="EMBL" id="KAG2460935.1"/>
    </source>
</evidence>
<evidence type="ECO:0000256" key="8">
    <source>
        <dbReference type="SAM" id="MobiDB-lite"/>
    </source>
</evidence>
<evidence type="ECO:0000256" key="5">
    <source>
        <dbReference type="ARBA" id="ARBA00041023"/>
    </source>
</evidence>
<dbReference type="GO" id="GO:0005634">
    <property type="term" value="C:nucleus"/>
    <property type="evidence" value="ECO:0007669"/>
    <property type="project" value="UniProtKB-SubCell"/>
</dbReference>
<protein>
    <recommendedName>
        <fullName evidence="5">Nuclear prelamin A recognition factor</fullName>
    </recommendedName>
    <alternativeName>
        <fullName evidence="7">Iron-only hydrogenase-like protein 2</fullName>
    </alternativeName>
</protein>
<feature type="non-terminal residue" evidence="10">
    <location>
        <position position="1"/>
    </location>
</feature>
<dbReference type="Pfam" id="PF02256">
    <property type="entry name" value="Fe_hyd_SSU"/>
    <property type="match status" value="1"/>
</dbReference>
<dbReference type="SUPFAM" id="SSF53920">
    <property type="entry name" value="Fe-only hydrogenase"/>
    <property type="match status" value="1"/>
</dbReference>
<dbReference type="Pfam" id="PF02906">
    <property type="entry name" value="Fe_hyd_lg_C"/>
    <property type="match status" value="1"/>
</dbReference>
<evidence type="ECO:0000256" key="2">
    <source>
        <dbReference type="ARBA" id="ARBA00006596"/>
    </source>
</evidence>
<dbReference type="PANTHER" id="PTHR11615">
    <property type="entry name" value="NITRATE, FORMATE, IRON DEHYDROGENASE"/>
    <property type="match status" value="1"/>
</dbReference>
<feature type="region of interest" description="Disordered" evidence="8">
    <location>
        <begin position="1"/>
        <end position="34"/>
    </location>
</feature>
<evidence type="ECO:0000256" key="3">
    <source>
        <dbReference type="ARBA" id="ARBA00022553"/>
    </source>
</evidence>
<dbReference type="AlphaFoldDB" id="A0A8X7X3A0"/>
<evidence type="ECO:0000259" key="9">
    <source>
        <dbReference type="SMART" id="SM00902"/>
    </source>
</evidence>
<evidence type="ECO:0000256" key="4">
    <source>
        <dbReference type="ARBA" id="ARBA00023242"/>
    </source>
</evidence>
<comment type="subcellular location">
    <subcellularLocation>
        <location evidence="1">Nucleus</location>
    </subcellularLocation>
</comment>
<dbReference type="InterPro" id="IPR009016">
    <property type="entry name" value="Fe_hydrogenase"/>
</dbReference>
<comment type="subunit">
    <text evidence="6">Interacts with LMNA and binds to the farnesylated C-terminal domain.</text>
</comment>
<dbReference type="FunFam" id="3.40.50.1780:FF:000019">
    <property type="entry name" value="Cytosolic Fe-S cluster assembly factor NAR1"/>
    <property type="match status" value="1"/>
</dbReference>
<feature type="domain" description="Iron hydrogenase small subunit" evidence="9">
    <location>
        <begin position="356"/>
        <end position="412"/>
    </location>
</feature>
<proteinExistence type="inferred from homology"/>
<gene>
    <name evidence="10" type="primary">Narf</name>
    <name evidence="10" type="ORF">GTO96_0011547</name>
</gene>
<evidence type="ECO:0000256" key="6">
    <source>
        <dbReference type="ARBA" id="ARBA00064394"/>
    </source>
</evidence>
<keyword evidence="4" id="KW-0539">Nucleus</keyword>
<comment type="similarity">
    <text evidence="2">Belongs to the NARF family.</text>
</comment>
<evidence type="ECO:0000256" key="7">
    <source>
        <dbReference type="ARBA" id="ARBA00082768"/>
    </source>
</evidence>
<evidence type="ECO:0000313" key="11">
    <source>
        <dbReference type="Proteomes" id="UP000886611"/>
    </source>
</evidence>
<keyword evidence="11" id="KW-1185">Reference proteome</keyword>
<dbReference type="Gene3D" id="4.10.260.20">
    <property type="entry name" value="Iron hydrogenase, small subunit"/>
    <property type="match status" value="1"/>
</dbReference>
<accession>A0A8X7X3A0</accession>
<evidence type="ECO:0000256" key="1">
    <source>
        <dbReference type="ARBA" id="ARBA00004123"/>
    </source>
</evidence>
<dbReference type="EMBL" id="JAATIS010004753">
    <property type="protein sequence ID" value="KAG2460935.1"/>
    <property type="molecule type" value="Genomic_DNA"/>
</dbReference>
<dbReference type="InterPro" id="IPR004108">
    <property type="entry name" value="Fe_hydrogenase_lsu_C"/>
</dbReference>
<dbReference type="Proteomes" id="UP000886611">
    <property type="component" value="Unassembled WGS sequence"/>
</dbReference>
<sequence length="422" mass="47849">MFTEGTIIPECNKKQKNDENQASVSSELAKGDENAEEKSEFHKLASERVFLSDCLACDKCVTDEESQHIYQQNERELFNILSLNKKCDTSKHKVLAASLCPQSLPYFAAKFKVGIAEAARKLCGFLKCLGWIRYAERILGNLVTPHICTSKSPPQIMGSLVKDFFAKQQAWLVLLQNLPPDKVYHLVVAPCFDKKLEALREEFYKSLLHTKDVDCVLTSGEIIQIMEKRNTSVEELDSVALDHIFGEEGELDIARHEGRGSEGFLEHIFKFSAKELFGLEVEEIVYRTLKNRDFQEVILEKDGEVLLQFAAVYGFRNIQNMIQKLKKGKFPYQLVEVLACSGGCLSGKGQAQSTNGKPDKALLQQMDEVYTSLPVRLPEKNATVQKLYQDWLEGIDSQKAQEALHTQYRAENLTSSTLDYKW</sequence>
<dbReference type="Gene3D" id="3.40.50.1780">
    <property type="match status" value="1"/>
</dbReference>
<dbReference type="InterPro" id="IPR003149">
    <property type="entry name" value="Fe_hydrogenase_ssu"/>
</dbReference>
<name>A0A8X7X3A0_POLSE</name>
<reference evidence="10 11" key="1">
    <citation type="journal article" date="2021" name="Cell">
        <title>Tracing the genetic footprints of vertebrate landing in non-teleost ray-finned fishes.</title>
        <authorList>
            <person name="Bi X."/>
            <person name="Wang K."/>
            <person name="Yang L."/>
            <person name="Pan H."/>
            <person name="Jiang H."/>
            <person name="Wei Q."/>
            <person name="Fang M."/>
            <person name="Yu H."/>
            <person name="Zhu C."/>
            <person name="Cai Y."/>
            <person name="He Y."/>
            <person name="Gan X."/>
            <person name="Zeng H."/>
            <person name="Yu D."/>
            <person name="Zhu Y."/>
            <person name="Jiang H."/>
            <person name="Qiu Q."/>
            <person name="Yang H."/>
            <person name="Zhang Y.E."/>
            <person name="Wang W."/>
            <person name="Zhu M."/>
            <person name="He S."/>
            <person name="Zhang G."/>
        </authorList>
    </citation>
    <scope>NUCLEOTIDE SEQUENCE [LARGE SCALE GENOMIC DNA]</scope>
    <source>
        <strain evidence="10">Bchr_013</strain>
    </source>
</reference>
<dbReference type="InterPro" id="IPR036991">
    <property type="entry name" value="Fe_hydrogenase_ssu_sf"/>
</dbReference>
<feature type="non-terminal residue" evidence="10">
    <location>
        <position position="422"/>
    </location>
</feature>
<dbReference type="SMART" id="SM00902">
    <property type="entry name" value="Fe_hyd_SSU"/>
    <property type="match status" value="1"/>
</dbReference>